<sequence>MRYAIKKVAKSAERSFAFPSQQLALESLLRRKRYHLMRLKQDIAIITTVVEEMAKLDFSSAQIEYNFGHNAETENWIFN</sequence>
<accession>A0ABY8G7N8</accession>
<name>A0ABY8G7N8_9GAMM</name>
<reference evidence="1 2" key="1">
    <citation type="submission" date="2022-12" db="EMBL/GenBank/DDBJ databases">
        <title>Complete genome sequencing of Dickeya lacustris type strain LMG30899.</title>
        <authorList>
            <person name="Dobhal S."/>
            <person name="Arizala D."/>
            <person name="Arif M."/>
        </authorList>
    </citation>
    <scope>NUCLEOTIDE SEQUENCE [LARGE SCALE GENOMIC DNA]</scope>
    <source>
        <strain evidence="1 2">LMG30899</strain>
    </source>
</reference>
<organism evidence="1 2">
    <name type="scientific">Dickeya lacustris</name>
    <dbReference type="NCBI Taxonomy" id="2259638"/>
    <lineage>
        <taxon>Bacteria</taxon>
        <taxon>Pseudomonadati</taxon>
        <taxon>Pseudomonadota</taxon>
        <taxon>Gammaproteobacteria</taxon>
        <taxon>Enterobacterales</taxon>
        <taxon>Pectobacteriaceae</taxon>
        <taxon>Dickeya</taxon>
    </lineage>
</organism>
<proteinExistence type="predicted"/>
<keyword evidence="2" id="KW-1185">Reference proteome</keyword>
<gene>
    <name evidence="1" type="ORF">O1Q98_01110</name>
</gene>
<dbReference type="EMBL" id="CP114280">
    <property type="protein sequence ID" value="WFN55961.1"/>
    <property type="molecule type" value="Genomic_DNA"/>
</dbReference>
<dbReference type="RefSeq" id="WP_240632754.1">
    <property type="nucleotide sequence ID" value="NZ_CP114280.1"/>
</dbReference>
<evidence type="ECO:0000313" key="2">
    <source>
        <dbReference type="Proteomes" id="UP001219630"/>
    </source>
</evidence>
<evidence type="ECO:0000313" key="1">
    <source>
        <dbReference type="EMBL" id="WFN55961.1"/>
    </source>
</evidence>
<protein>
    <submittedName>
        <fullName evidence="1">Uncharacterized protein</fullName>
    </submittedName>
</protein>
<dbReference type="Proteomes" id="UP001219630">
    <property type="component" value="Chromosome"/>
</dbReference>